<name>A0ABZ1C5J5_9BACT</name>
<dbReference type="Proteomes" id="UP000738431">
    <property type="component" value="Chromosome"/>
</dbReference>
<gene>
    <name evidence="2" type="ORF">K1X11_019470</name>
</gene>
<keyword evidence="1" id="KW-1133">Transmembrane helix</keyword>
<reference evidence="2 3" key="1">
    <citation type="submission" date="2023-12" db="EMBL/GenBank/DDBJ databases">
        <title>Description of an unclassified Opitutus bacterium of Verrucomicrobiota.</title>
        <authorList>
            <person name="Zhang D.-F."/>
        </authorList>
    </citation>
    <scope>NUCLEOTIDE SEQUENCE [LARGE SCALE GENOMIC DNA]</scope>
    <source>
        <strain evidence="2 3">WL0086</strain>
    </source>
</reference>
<keyword evidence="3" id="KW-1185">Reference proteome</keyword>
<proteinExistence type="predicted"/>
<keyword evidence="1" id="KW-0812">Transmembrane</keyword>
<dbReference type="EMBL" id="CP139781">
    <property type="protein sequence ID" value="WRQ86999.1"/>
    <property type="molecule type" value="Genomic_DNA"/>
</dbReference>
<dbReference type="PROSITE" id="PS00409">
    <property type="entry name" value="PROKAR_NTER_METHYL"/>
    <property type="match status" value="1"/>
</dbReference>
<dbReference type="Pfam" id="PF07963">
    <property type="entry name" value="N_methyl"/>
    <property type="match status" value="1"/>
</dbReference>
<accession>A0ABZ1C5J5</accession>
<evidence type="ECO:0000256" key="1">
    <source>
        <dbReference type="SAM" id="Phobius"/>
    </source>
</evidence>
<dbReference type="InterPro" id="IPR012902">
    <property type="entry name" value="N_methyl_site"/>
</dbReference>
<evidence type="ECO:0000313" key="2">
    <source>
        <dbReference type="EMBL" id="WRQ86999.1"/>
    </source>
</evidence>
<keyword evidence="1" id="KW-0472">Membrane</keyword>
<sequence length="214" mass="24735">MRRRGGFTLLELMVALALVALVIVGLNTFIFSMSELWGRGRDQRLFDQHVRAVTRFLEQELRGASLPPAVGIGQYAVEAAEVEVEFGRRAELITFGLREGSRILEWPERPLPDVWCALEVRRDEGLVLYWQSALEEDFDNEAPREMVLTPLVTKLSYDYYDAEFNRWETEELLQRGDDRELLTPTRLRLTFTYKDREVETLVRLPALGKGLPAF</sequence>
<organism evidence="2 3">
    <name type="scientific">Actomonas aquatica</name>
    <dbReference type="NCBI Taxonomy" id="2866162"/>
    <lineage>
        <taxon>Bacteria</taxon>
        <taxon>Pseudomonadati</taxon>
        <taxon>Verrucomicrobiota</taxon>
        <taxon>Opitutia</taxon>
        <taxon>Opitutales</taxon>
        <taxon>Opitutaceae</taxon>
        <taxon>Actomonas</taxon>
    </lineage>
</organism>
<dbReference type="NCBIfam" id="TIGR02532">
    <property type="entry name" value="IV_pilin_GFxxxE"/>
    <property type="match status" value="1"/>
</dbReference>
<evidence type="ECO:0000313" key="3">
    <source>
        <dbReference type="Proteomes" id="UP000738431"/>
    </source>
</evidence>
<dbReference type="RefSeq" id="WP_221029586.1">
    <property type="nucleotide sequence ID" value="NZ_CP139781.1"/>
</dbReference>
<protein>
    <submittedName>
        <fullName evidence="2">Prepilin-type N-terminal cleavage/methylation domain-containing protein</fullName>
    </submittedName>
</protein>
<feature type="transmembrane region" description="Helical" evidence="1">
    <location>
        <begin position="12"/>
        <end position="31"/>
    </location>
</feature>